<gene>
    <name evidence="2" type="ORF">GIB67_034842</name>
</gene>
<feature type="compositionally biased region" description="Acidic residues" evidence="1">
    <location>
        <begin position="12"/>
        <end position="24"/>
    </location>
</feature>
<evidence type="ECO:0000313" key="3">
    <source>
        <dbReference type="Proteomes" id="UP000541444"/>
    </source>
</evidence>
<protein>
    <submittedName>
        <fullName evidence="2">Uncharacterized protein</fullName>
    </submittedName>
</protein>
<dbReference type="EMBL" id="JACGCM010001586">
    <property type="protein sequence ID" value="KAF6153120.1"/>
    <property type="molecule type" value="Genomic_DNA"/>
</dbReference>
<organism evidence="2 3">
    <name type="scientific">Kingdonia uniflora</name>
    <dbReference type="NCBI Taxonomy" id="39325"/>
    <lineage>
        <taxon>Eukaryota</taxon>
        <taxon>Viridiplantae</taxon>
        <taxon>Streptophyta</taxon>
        <taxon>Embryophyta</taxon>
        <taxon>Tracheophyta</taxon>
        <taxon>Spermatophyta</taxon>
        <taxon>Magnoliopsida</taxon>
        <taxon>Ranunculales</taxon>
        <taxon>Circaeasteraceae</taxon>
        <taxon>Kingdonia</taxon>
    </lineage>
</organism>
<accession>A0A7J7ME94</accession>
<feature type="non-terminal residue" evidence="2">
    <location>
        <position position="1"/>
    </location>
</feature>
<feature type="region of interest" description="Disordered" evidence="1">
    <location>
        <begin position="414"/>
        <end position="438"/>
    </location>
</feature>
<sequence>MQDLAMSSAEKEYDETDDELEFKSDEDEGYVSQIRFLLGKKQKITYEELNVSTEPPPPLPENYEPRDIRRLTQSDGKGHLSTSVATTSTYLDHTKVNIKDSANTNIIFRAFMLLYYGCVLFENLKSWARIELLGPIAIIEKKGLAIDFDSAILGYLYYCLDQASKQEYQYYEYCQIGHHILIYNRLDNFWPRMSGWHIKRRKLTGNKAKHHLALMRQQLDLPTMNNIKWDPFRNMKDTLKDHCWAQLEHRVVPYDPPEKLHCFPSPNMVRSLRAAGWIKAQYYIVGHLVDYDAYWRHASHGTLMSDITRCGNIDIPGLSALTARVTFPYLEFPTGDFYTHETQISPPQLGYDFFDMTEGMRKLILDRTLDLEARHLHDESCITHLTTDLKRTEGRLSQLIHYLGGEGIVVDWEDDEGEAGTSRGSGSRGRRSRGRTSK</sequence>
<dbReference type="Proteomes" id="UP000541444">
    <property type="component" value="Unassembled WGS sequence"/>
</dbReference>
<feature type="compositionally biased region" description="Basic residues" evidence="1">
    <location>
        <begin position="428"/>
        <end position="438"/>
    </location>
</feature>
<evidence type="ECO:0000313" key="2">
    <source>
        <dbReference type="EMBL" id="KAF6153120.1"/>
    </source>
</evidence>
<dbReference type="AlphaFoldDB" id="A0A7J7ME94"/>
<proteinExistence type="predicted"/>
<comment type="caution">
    <text evidence="2">The sequence shown here is derived from an EMBL/GenBank/DDBJ whole genome shotgun (WGS) entry which is preliminary data.</text>
</comment>
<feature type="region of interest" description="Disordered" evidence="1">
    <location>
        <begin position="1"/>
        <end position="24"/>
    </location>
</feature>
<keyword evidence="3" id="KW-1185">Reference proteome</keyword>
<name>A0A7J7ME94_9MAGN</name>
<reference evidence="2 3" key="1">
    <citation type="journal article" date="2020" name="IScience">
        <title>Genome Sequencing of the Endangered Kingdonia uniflora (Circaeasteraceae, Ranunculales) Reveals Potential Mechanisms of Evolutionary Specialization.</title>
        <authorList>
            <person name="Sun Y."/>
            <person name="Deng T."/>
            <person name="Zhang A."/>
            <person name="Moore M.J."/>
            <person name="Landis J.B."/>
            <person name="Lin N."/>
            <person name="Zhang H."/>
            <person name="Zhang X."/>
            <person name="Huang J."/>
            <person name="Zhang X."/>
            <person name="Sun H."/>
            <person name="Wang H."/>
        </authorList>
    </citation>
    <scope>NUCLEOTIDE SEQUENCE [LARGE SCALE GENOMIC DNA]</scope>
    <source>
        <strain evidence="2">TB1705</strain>
        <tissue evidence="2">Leaf</tissue>
    </source>
</reference>
<evidence type="ECO:0000256" key="1">
    <source>
        <dbReference type="SAM" id="MobiDB-lite"/>
    </source>
</evidence>